<dbReference type="PANTHER" id="PTHR31988">
    <property type="entry name" value="ESTERASE, PUTATIVE (DUF303)-RELATED"/>
    <property type="match status" value="1"/>
</dbReference>
<feature type="domain" description="Sialate O-acetylesterase" evidence="3">
    <location>
        <begin position="31"/>
        <end position="266"/>
    </location>
</feature>
<dbReference type="InterPro" id="IPR005181">
    <property type="entry name" value="SASA"/>
</dbReference>
<dbReference type="Gene3D" id="3.40.50.1110">
    <property type="entry name" value="SGNH hydrolase"/>
    <property type="match status" value="1"/>
</dbReference>
<reference evidence="4" key="1">
    <citation type="journal article" date="2020" name="Plant Biotechnol. J.">
        <title>The pomegranate (Punica granatum L.) draft genome dissects genetic divergence between soft- and hard-seeded cultivars.</title>
        <authorList>
            <person name="Luo X."/>
            <person name="Li H."/>
            <person name="Wu Z."/>
            <person name="Yao W."/>
            <person name="Zhao P."/>
            <person name="Cao D."/>
            <person name="Yu H."/>
            <person name="Li K."/>
            <person name="Poudel K."/>
            <person name="Zhao D."/>
            <person name="Zhang F."/>
            <person name="Xia X."/>
            <person name="Chen L."/>
            <person name="Wang Q."/>
            <person name="Jing D."/>
            <person name="Cao S."/>
        </authorList>
    </citation>
    <scope>NUCLEOTIDE SEQUENCE [LARGE SCALE GENOMIC DNA]</scope>
    <source>
        <strain evidence="4">cv. Tunisia</strain>
    </source>
</reference>
<dbReference type="InterPro" id="IPR052940">
    <property type="entry name" value="Carb_Esterase_6"/>
</dbReference>
<dbReference type="OrthoDB" id="42638at2759"/>
<name>A0A6P8C454_PUNGR</name>
<organism evidence="4 5">
    <name type="scientific">Punica granatum</name>
    <name type="common">Pomegranate</name>
    <dbReference type="NCBI Taxonomy" id="22663"/>
    <lineage>
        <taxon>Eukaryota</taxon>
        <taxon>Viridiplantae</taxon>
        <taxon>Streptophyta</taxon>
        <taxon>Embryophyta</taxon>
        <taxon>Tracheophyta</taxon>
        <taxon>Spermatophyta</taxon>
        <taxon>Magnoliopsida</taxon>
        <taxon>eudicotyledons</taxon>
        <taxon>Gunneridae</taxon>
        <taxon>Pentapetalae</taxon>
        <taxon>rosids</taxon>
        <taxon>malvids</taxon>
        <taxon>Myrtales</taxon>
        <taxon>Lythraceae</taxon>
        <taxon>Punica</taxon>
    </lineage>
</organism>
<protein>
    <submittedName>
        <fullName evidence="5">Probable carbohydrate esterase At4g34215</fullName>
    </submittedName>
</protein>
<gene>
    <name evidence="5" type="primary">LOC116192185</name>
</gene>
<proteinExistence type="predicted"/>
<dbReference type="InterPro" id="IPR036514">
    <property type="entry name" value="SGNH_hydro_sf"/>
</dbReference>
<evidence type="ECO:0000256" key="2">
    <source>
        <dbReference type="SAM" id="SignalP"/>
    </source>
</evidence>
<dbReference type="Proteomes" id="UP000515151">
    <property type="component" value="Chromosome 1"/>
</dbReference>
<feature type="signal peptide" evidence="2">
    <location>
        <begin position="1"/>
        <end position="16"/>
    </location>
</feature>
<dbReference type="AlphaFoldDB" id="A0A6P8C454"/>
<evidence type="ECO:0000259" key="3">
    <source>
        <dbReference type="Pfam" id="PF03629"/>
    </source>
</evidence>
<evidence type="ECO:0000256" key="1">
    <source>
        <dbReference type="ARBA" id="ARBA00022801"/>
    </source>
</evidence>
<reference evidence="5" key="2">
    <citation type="submission" date="2025-08" db="UniProtKB">
        <authorList>
            <consortium name="RefSeq"/>
        </authorList>
    </citation>
    <scope>IDENTIFICATION</scope>
    <source>
        <tissue evidence="5">Leaf</tissue>
    </source>
</reference>
<evidence type="ECO:0000313" key="4">
    <source>
        <dbReference type="Proteomes" id="UP000515151"/>
    </source>
</evidence>
<feature type="chain" id="PRO_5027774190" evidence="2">
    <location>
        <begin position="17"/>
        <end position="303"/>
    </location>
</feature>
<keyword evidence="1" id="KW-0378">Hydrolase</keyword>
<dbReference type="RefSeq" id="XP_031376511.1">
    <property type="nucleotide sequence ID" value="XM_031520651.1"/>
</dbReference>
<accession>A0A6P8C454</accession>
<dbReference type="GO" id="GO:0016787">
    <property type="term" value="F:hydrolase activity"/>
    <property type="evidence" value="ECO:0007669"/>
    <property type="project" value="UniProtKB-KW"/>
</dbReference>
<dbReference type="PANTHER" id="PTHR31988:SF15">
    <property type="entry name" value="ESTERASE, PUTATIVE (DUF303)-RELATED"/>
    <property type="match status" value="1"/>
</dbReference>
<sequence>MLPMLILIFWAILARSWPLAATHPLPPTAQKSIFILAGQSNMAGRGGVTNDTATGVTTWDGIVPPDCRPNPSILRLAANLTWMEAREPLHSDIDYNKTNGVGPGMAFVHAILRAAKLEFGLVGLVPCAVGGTKITEWQRGTVLYDQMTRRAQAALRGGGRIRAVLWYQGESDTLEREDAELYKRRLEGLFVDLVADLQSPGLPIIQVALASKVGPYTETVRAAQLGISLPNVRTVDAMGLPLEPGGLHLTTPAQVQLGKMLARALLNSIPKPISLISSKAPTMMPSNFILDFLLRLVRILGTI</sequence>
<dbReference type="Pfam" id="PF03629">
    <property type="entry name" value="SASA"/>
    <property type="match status" value="1"/>
</dbReference>
<dbReference type="SUPFAM" id="SSF52266">
    <property type="entry name" value="SGNH hydrolase"/>
    <property type="match status" value="1"/>
</dbReference>
<keyword evidence="4" id="KW-1185">Reference proteome</keyword>
<evidence type="ECO:0000313" key="5">
    <source>
        <dbReference type="RefSeq" id="XP_031376511.1"/>
    </source>
</evidence>
<dbReference type="GeneID" id="116192185"/>
<keyword evidence="2" id="KW-0732">Signal</keyword>